<dbReference type="PROSITE" id="PS51782">
    <property type="entry name" value="LYSM"/>
    <property type="match status" value="1"/>
</dbReference>
<organism evidence="4 5">
    <name type="scientific">Undibacterium fentianense</name>
    <dbReference type="NCBI Taxonomy" id="2828728"/>
    <lineage>
        <taxon>Bacteria</taxon>
        <taxon>Pseudomonadati</taxon>
        <taxon>Pseudomonadota</taxon>
        <taxon>Betaproteobacteria</taxon>
        <taxon>Burkholderiales</taxon>
        <taxon>Oxalobacteraceae</taxon>
        <taxon>Undibacterium</taxon>
    </lineage>
</organism>
<dbReference type="Proteomes" id="UP000678545">
    <property type="component" value="Unassembled WGS sequence"/>
</dbReference>
<dbReference type="PANTHER" id="PTHR37423">
    <property type="entry name" value="SOLUBLE LYTIC MUREIN TRANSGLYCOSYLASE-RELATED"/>
    <property type="match status" value="1"/>
</dbReference>
<dbReference type="Pfam" id="PF01464">
    <property type="entry name" value="SLT"/>
    <property type="match status" value="1"/>
</dbReference>
<dbReference type="AlphaFoldDB" id="A0A941E5S0"/>
<feature type="domain" description="LysM" evidence="3">
    <location>
        <begin position="402"/>
        <end position="445"/>
    </location>
</feature>
<dbReference type="Pfam" id="PF01476">
    <property type="entry name" value="LysM"/>
    <property type="match status" value="1"/>
</dbReference>
<sequence>MQDPMTAQAQTSEQLKLSKRLSDSALKTYPELIETVVPDQVEEDILHFTESDLWNRIRRGYAIPNLDNHLVNYQTSWYSARLDYLIRIIQRGSRYLYHVVDALDKRGMPTDLALLPFIESAFNPQAISSAKASGIWQFMPATGRDFNLKQNIFKDDRRGVLDSTEAALDYLQRLYNIFGDWQLALAAYNWGEGSVQRAIKRQQALGLPIDFDSLSALMPNETKNYVPKLQAVKNIIGHPEQYNLTLPRLDNVPYFTSVKKDKDIDVHLAAKLAELPLSEFKALNPQFNRPVITGGNNTSILLPIEKADVFENNFLMWKGPYSSWTTLNVNKTEKVENLATRFGYKPDVLREVNAIPAKMLVKAGSTILVPKTARSSDENIPQSIAEQAQLSIAKAEPSTRQIHIKVGKKDNLTTIAKKYQLQIADIKEWNKLRRDQINPGQKLVLHVPKAGSTKLTKRHESKKKTSRLVKHNENGRSKKIVASNTKKSRKQS</sequence>
<comment type="similarity">
    <text evidence="1">Belongs to the transglycosylase Slt family.</text>
</comment>
<evidence type="ECO:0000256" key="1">
    <source>
        <dbReference type="ARBA" id="ARBA00007734"/>
    </source>
</evidence>
<feature type="compositionally biased region" description="Basic residues" evidence="2">
    <location>
        <begin position="455"/>
        <end position="469"/>
    </location>
</feature>
<dbReference type="InterPro" id="IPR036779">
    <property type="entry name" value="LysM_dom_sf"/>
</dbReference>
<name>A0A941E5S0_9BURK</name>
<dbReference type="InterPro" id="IPR008258">
    <property type="entry name" value="Transglycosylase_SLT_dom_1"/>
</dbReference>
<evidence type="ECO:0000259" key="3">
    <source>
        <dbReference type="PROSITE" id="PS51782"/>
    </source>
</evidence>
<keyword evidence="5" id="KW-1185">Reference proteome</keyword>
<proteinExistence type="inferred from homology"/>
<comment type="caution">
    <text evidence="4">The sequence shown here is derived from an EMBL/GenBank/DDBJ whole genome shotgun (WGS) entry which is preliminary data.</text>
</comment>
<evidence type="ECO:0000256" key="2">
    <source>
        <dbReference type="SAM" id="MobiDB-lite"/>
    </source>
</evidence>
<dbReference type="PROSITE" id="PS00922">
    <property type="entry name" value="TRANSGLYCOSYLASE"/>
    <property type="match status" value="1"/>
</dbReference>
<dbReference type="InterPro" id="IPR000189">
    <property type="entry name" value="Transglyc_AS"/>
</dbReference>
<protein>
    <submittedName>
        <fullName evidence="4">Transglycosylase SLT domain-containing protein</fullName>
    </submittedName>
</protein>
<evidence type="ECO:0000313" key="4">
    <source>
        <dbReference type="EMBL" id="MBR7799268.1"/>
    </source>
</evidence>
<dbReference type="SMART" id="SM00257">
    <property type="entry name" value="LysM"/>
    <property type="match status" value="1"/>
</dbReference>
<dbReference type="EMBL" id="JAGSPJ010000001">
    <property type="protein sequence ID" value="MBR7799268.1"/>
    <property type="molecule type" value="Genomic_DNA"/>
</dbReference>
<feature type="region of interest" description="Disordered" evidence="2">
    <location>
        <begin position="449"/>
        <end position="492"/>
    </location>
</feature>
<dbReference type="Gene3D" id="1.10.530.10">
    <property type="match status" value="1"/>
</dbReference>
<dbReference type="SUPFAM" id="SSF53955">
    <property type="entry name" value="Lysozyme-like"/>
    <property type="match status" value="1"/>
</dbReference>
<dbReference type="CDD" id="cd00118">
    <property type="entry name" value="LysM"/>
    <property type="match status" value="1"/>
</dbReference>
<dbReference type="GO" id="GO:0008933">
    <property type="term" value="F:peptidoglycan lytic transglycosylase activity"/>
    <property type="evidence" value="ECO:0007669"/>
    <property type="project" value="InterPro"/>
</dbReference>
<gene>
    <name evidence="4" type="ORF">KDM90_04580</name>
</gene>
<accession>A0A941E5S0</accession>
<dbReference type="SUPFAM" id="SSF54106">
    <property type="entry name" value="LysM domain"/>
    <property type="match status" value="1"/>
</dbReference>
<dbReference type="InterPro" id="IPR023346">
    <property type="entry name" value="Lysozyme-like_dom_sf"/>
</dbReference>
<dbReference type="GO" id="GO:0016020">
    <property type="term" value="C:membrane"/>
    <property type="evidence" value="ECO:0007669"/>
    <property type="project" value="InterPro"/>
</dbReference>
<dbReference type="PANTHER" id="PTHR37423:SF2">
    <property type="entry name" value="MEMBRANE-BOUND LYTIC MUREIN TRANSGLYCOSYLASE C"/>
    <property type="match status" value="1"/>
</dbReference>
<dbReference type="InterPro" id="IPR018392">
    <property type="entry name" value="LysM"/>
</dbReference>
<dbReference type="GO" id="GO:0000270">
    <property type="term" value="P:peptidoglycan metabolic process"/>
    <property type="evidence" value="ECO:0007669"/>
    <property type="project" value="InterPro"/>
</dbReference>
<evidence type="ECO:0000313" key="5">
    <source>
        <dbReference type="Proteomes" id="UP000678545"/>
    </source>
</evidence>
<reference evidence="4" key="1">
    <citation type="submission" date="2021-04" db="EMBL/GenBank/DDBJ databases">
        <title>novel species isolated from subtropical streams in China.</title>
        <authorList>
            <person name="Lu H."/>
        </authorList>
    </citation>
    <scope>NUCLEOTIDE SEQUENCE</scope>
    <source>
        <strain evidence="4">FT137W</strain>
    </source>
</reference>
<dbReference type="CDD" id="cd16894">
    <property type="entry name" value="MltD-like"/>
    <property type="match status" value="1"/>
</dbReference>
<dbReference type="Gene3D" id="3.10.350.10">
    <property type="entry name" value="LysM domain"/>
    <property type="match status" value="1"/>
</dbReference>